<evidence type="ECO:0000256" key="3">
    <source>
        <dbReference type="ARBA" id="ARBA00023163"/>
    </source>
</evidence>
<name>F6D136_MARPP</name>
<organism evidence="5 6">
    <name type="scientific">Marinomonas posidonica (strain CECT 7376 / NCIMB 14433 / IVIA-Po-181)</name>
    <dbReference type="NCBI Taxonomy" id="491952"/>
    <lineage>
        <taxon>Bacteria</taxon>
        <taxon>Pseudomonadati</taxon>
        <taxon>Pseudomonadota</taxon>
        <taxon>Gammaproteobacteria</taxon>
        <taxon>Oceanospirillales</taxon>
        <taxon>Oceanospirillaceae</taxon>
        <taxon>Marinomonas</taxon>
    </lineage>
</organism>
<evidence type="ECO:0000256" key="2">
    <source>
        <dbReference type="ARBA" id="ARBA00023125"/>
    </source>
</evidence>
<dbReference type="PROSITE" id="PS00041">
    <property type="entry name" value="HTH_ARAC_FAMILY_1"/>
    <property type="match status" value="1"/>
</dbReference>
<dbReference type="Pfam" id="PF12833">
    <property type="entry name" value="HTH_18"/>
    <property type="match status" value="1"/>
</dbReference>
<dbReference type="OrthoDB" id="9799053at2"/>
<proteinExistence type="predicted"/>
<keyword evidence="2" id="KW-0238">DNA-binding</keyword>
<accession>F6D136</accession>
<keyword evidence="6" id="KW-1185">Reference proteome</keyword>
<evidence type="ECO:0000256" key="1">
    <source>
        <dbReference type="ARBA" id="ARBA00023015"/>
    </source>
</evidence>
<evidence type="ECO:0000259" key="4">
    <source>
        <dbReference type="PROSITE" id="PS01124"/>
    </source>
</evidence>
<dbReference type="InterPro" id="IPR018062">
    <property type="entry name" value="HTH_AraC-typ_CS"/>
</dbReference>
<dbReference type="InterPro" id="IPR009057">
    <property type="entry name" value="Homeodomain-like_sf"/>
</dbReference>
<dbReference type="Proteomes" id="UP000009230">
    <property type="component" value="Chromosome"/>
</dbReference>
<dbReference type="InterPro" id="IPR018060">
    <property type="entry name" value="HTH_AraC"/>
</dbReference>
<dbReference type="InterPro" id="IPR050204">
    <property type="entry name" value="AraC_XylS_family_regulators"/>
</dbReference>
<dbReference type="RefSeq" id="WP_013796318.1">
    <property type="nucleotide sequence ID" value="NC_015559.1"/>
</dbReference>
<dbReference type="PROSITE" id="PS01124">
    <property type="entry name" value="HTH_ARAC_FAMILY_2"/>
    <property type="match status" value="1"/>
</dbReference>
<keyword evidence="3" id="KW-0804">Transcription</keyword>
<dbReference type="HOGENOM" id="CLU_000445_81_0_6"/>
<dbReference type="Pfam" id="PF12852">
    <property type="entry name" value="Cupin_6"/>
    <property type="match status" value="1"/>
</dbReference>
<dbReference type="STRING" id="491952.Mar181_1805"/>
<dbReference type="GO" id="GO:0043565">
    <property type="term" value="F:sequence-specific DNA binding"/>
    <property type="evidence" value="ECO:0007669"/>
    <property type="project" value="InterPro"/>
</dbReference>
<dbReference type="KEGG" id="mpc:Mar181_1805"/>
<dbReference type="InterPro" id="IPR032783">
    <property type="entry name" value="AraC_lig"/>
</dbReference>
<dbReference type="EMBL" id="CP002771">
    <property type="protein sequence ID" value="AEF54843.1"/>
    <property type="molecule type" value="Genomic_DNA"/>
</dbReference>
<feature type="domain" description="HTH araC/xylS-type" evidence="4">
    <location>
        <begin position="216"/>
        <end position="314"/>
    </location>
</feature>
<dbReference type="SUPFAM" id="SSF46689">
    <property type="entry name" value="Homeodomain-like"/>
    <property type="match status" value="2"/>
</dbReference>
<dbReference type="PANTHER" id="PTHR46796:SF7">
    <property type="entry name" value="ARAC FAMILY TRANSCRIPTIONAL REGULATOR"/>
    <property type="match status" value="1"/>
</dbReference>
<evidence type="ECO:0000313" key="6">
    <source>
        <dbReference type="Proteomes" id="UP000009230"/>
    </source>
</evidence>
<dbReference type="Gene3D" id="1.10.10.60">
    <property type="entry name" value="Homeodomain-like"/>
    <property type="match status" value="1"/>
</dbReference>
<dbReference type="SMART" id="SM00342">
    <property type="entry name" value="HTH_ARAC"/>
    <property type="match status" value="1"/>
</dbReference>
<dbReference type="eggNOG" id="COG2207">
    <property type="taxonomic scope" value="Bacteria"/>
</dbReference>
<dbReference type="PANTHER" id="PTHR46796">
    <property type="entry name" value="HTH-TYPE TRANSCRIPTIONAL ACTIVATOR RHAS-RELATED"/>
    <property type="match status" value="1"/>
</dbReference>
<dbReference type="GO" id="GO:0003700">
    <property type="term" value="F:DNA-binding transcription factor activity"/>
    <property type="evidence" value="ECO:0007669"/>
    <property type="project" value="InterPro"/>
</dbReference>
<keyword evidence="1" id="KW-0805">Transcription regulation</keyword>
<reference evidence="5 6" key="1">
    <citation type="journal article" date="2012" name="Stand. Genomic Sci.">
        <title>Complete genome sequence of Marinomonas posidonica type strain (IVIA-Po-181(T)).</title>
        <authorList>
            <person name="Lucas-Elio P."/>
            <person name="Goodwin L."/>
            <person name="Woyke T."/>
            <person name="Pitluck S."/>
            <person name="Nolan M."/>
            <person name="Kyrpides N.C."/>
            <person name="Detter J.C."/>
            <person name="Copeland A."/>
            <person name="Lu M."/>
            <person name="Bruce D."/>
            <person name="Detter C."/>
            <person name="Tapia R."/>
            <person name="Han S."/>
            <person name="Land M.L."/>
            <person name="Ivanova N."/>
            <person name="Mikhailova N."/>
            <person name="Johnston A.W."/>
            <person name="Sanchez-Amat A."/>
        </authorList>
    </citation>
    <scope>NUCLEOTIDE SEQUENCE [LARGE SCALE GENOMIC DNA]</scope>
    <source>
        <strain evidence="6">CECT 7376 / NCIMB 14433 / IVIA-Po-181</strain>
    </source>
</reference>
<gene>
    <name evidence="5" type="ordered locus">Mar181_1805</name>
</gene>
<sequence>MDILSDALLALKIKNLMIGMFNLSAPWGFYTKNDNVGMSYTALDQSVWVTFENANAVELYQGDSIILPRGGLLSIASNRDAQLSRIEDVWQTTFSQGFDGFDRYPPGSYNETSWGGGGEISHLMGMIFEIEQTTRGALFDALPNFILLRKYECPHFQTIKQALLSIVAEENNLVSGEYALKNNLSEALLRSQLRAHVLQTNYSSGIIAAIKDAFLHRALLAIHREPQKKWTVATLAEKAGLSRTAFSERFRKTLGDTPMNYTHSYRMQLAVSLLKDTKMSIEQIAHKLGYSSDRIFRAHFNRVYRLSPSHYRKLT</sequence>
<evidence type="ECO:0000313" key="5">
    <source>
        <dbReference type="EMBL" id="AEF54843.1"/>
    </source>
</evidence>
<protein>
    <submittedName>
        <fullName evidence="5">Transcriptional regulator, AraC family</fullName>
    </submittedName>
</protein>
<dbReference type="AlphaFoldDB" id="F6D136"/>